<keyword evidence="10" id="KW-1185">Reference proteome</keyword>
<accession>D2VVL8</accession>
<keyword evidence="6 7" id="KW-0472">Membrane</keyword>
<evidence type="ECO:0000313" key="9">
    <source>
        <dbReference type="EMBL" id="EFC39130.1"/>
    </source>
</evidence>
<feature type="domain" description="GOLD" evidence="8">
    <location>
        <begin position="1"/>
        <end position="98"/>
    </location>
</feature>
<proteinExistence type="inferred from homology"/>
<evidence type="ECO:0000313" key="10">
    <source>
        <dbReference type="Proteomes" id="UP000006671"/>
    </source>
</evidence>
<dbReference type="InParanoid" id="D2VVL8"/>
<evidence type="ECO:0000256" key="7">
    <source>
        <dbReference type="SAM" id="Phobius"/>
    </source>
</evidence>
<dbReference type="Pfam" id="PF01105">
    <property type="entry name" value="EMP24_GP25L"/>
    <property type="match status" value="1"/>
</dbReference>
<keyword evidence="4" id="KW-0732">Signal</keyword>
<evidence type="ECO:0000256" key="6">
    <source>
        <dbReference type="ARBA" id="ARBA00023136"/>
    </source>
</evidence>
<dbReference type="InterPro" id="IPR009038">
    <property type="entry name" value="GOLD_dom"/>
</dbReference>
<dbReference type="GeneID" id="8854031"/>
<dbReference type="InterPro" id="IPR015720">
    <property type="entry name" value="Emp24-like"/>
</dbReference>
<dbReference type="GO" id="GO:0016020">
    <property type="term" value="C:membrane"/>
    <property type="evidence" value="ECO:0007669"/>
    <property type="project" value="UniProtKB-SubCell"/>
</dbReference>
<dbReference type="PANTHER" id="PTHR22811">
    <property type="entry name" value="TRANSMEMBRANE EMP24 DOMAIN-CONTAINING PROTEIN"/>
    <property type="match status" value="1"/>
</dbReference>
<evidence type="ECO:0000259" key="8">
    <source>
        <dbReference type="Pfam" id="PF01105"/>
    </source>
</evidence>
<evidence type="ECO:0000256" key="3">
    <source>
        <dbReference type="ARBA" id="ARBA00022692"/>
    </source>
</evidence>
<dbReference type="STRING" id="5762.D2VVL8"/>
<dbReference type="VEuPathDB" id="AmoebaDB:NAEGRDRAFT_73064"/>
<dbReference type="Proteomes" id="UP000006671">
    <property type="component" value="Unassembled WGS sequence"/>
</dbReference>
<dbReference type="EMBL" id="GG738902">
    <property type="protein sequence ID" value="EFC39130.1"/>
    <property type="molecule type" value="Genomic_DNA"/>
</dbReference>
<protein>
    <submittedName>
        <fullName evidence="9">Predicted protein</fullName>
    </submittedName>
</protein>
<reference evidence="9 10" key="1">
    <citation type="journal article" date="2010" name="Cell">
        <title>The genome of Naegleria gruberi illuminates early eukaryotic versatility.</title>
        <authorList>
            <person name="Fritz-Laylin L.K."/>
            <person name="Prochnik S.E."/>
            <person name="Ginger M.L."/>
            <person name="Dacks J.B."/>
            <person name="Carpenter M.L."/>
            <person name="Field M.C."/>
            <person name="Kuo A."/>
            <person name="Paredez A."/>
            <person name="Chapman J."/>
            <person name="Pham J."/>
            <person name="Shu S."/>
            <person name="Neupane R."/>
            <person name="Cipriano M."/>
            <person name="Mancuso J."/>
            <person name="Tu H."/>
            <person name="Salamov A."/>
            <person name="Lindquist E."/>
            <person name="Shapiro H."/>
            <person name="Lucas S."/>
            <person name="Grigoriev I.V."/>
            <person name="Cande W.Z."/>
            <person name="Fulton C."/>
            <person name="Rokhsar D.S."/>
            <person name="Dawson S.C."/>
        </authorList>
    </citation>
    <scope>NUCLEOTIDE SEQUENCE [LARGE SCALE GENOMIC DNA]</scope>
    <source>
        <strain evidence="9 10">NEG-M</strain>
    </source>
</reference>
<keyword evidence="5 7" id="KW-1133">Transmembrane helix</keyword>
<keyword evidence="3 7" id="KW-0812">Transmembrane</keyword>
<evidence type="ECO:0000256" key="5">
    <source>
        <dbReference type="ARBA" id="ARBA00022989"/>
    </source>
</evidence>
<evidence type="ECO:0000256" key="1">
    <source>
        <dbReference type="ARBA" id="ARBA00004479"/>
    </source>
</evidence>
<dbReference type="RefSeq" id="XP_002671874.1">
    <property type="nucleotide sequence ID" value="XM_002671828.1"/>
</dbReference>
<sequence>MSKLTSKTVSFEIHVGDLLDPNLSKLDEKDPIVKSVLRLTEGLSEIQTEQKFYRTREESHRDLAEITNEKVMFWGVAEMIGIVVMAVGQVFVLRNFFKATRSV</sequence>
<evidence type="ECO:0000256" key="2">
    <source>
        <dbReference type="ARBA" id="ARBA00007104"/>
    </source>
</evidence>
<name>D2VVL8_NAEGR</name>
<feature type="transmembrane region" description="Helical" evidence="7">
    <location>
        <begin position="71"/>
        <end position="93"/>
    </location>
</feature>
<dbReference type="OrthoDB" id="62956at2759"/>
<evidence type="ECO:0000256" key="4">
    <source>
        <dbReference type="ARBA" id="ARBA00022729"/>
    </source>
</evidence>
<comment type="subcellular location">
    <subcellularLocation>
        <location evidence="1">Membrane</location>
        <topology evidence="1">Single-pass type I membrane protein</topology>
    </subcellularLocation>
</comment>
<gene>
    <name evidence="9" type="ORF">NAEGRDRAFT_73064</name>
</gene>
<dbReference type="KEGG" id="ngr:NAEGRDRAFT_73064"/>
<comment type="similarity">
    <text evidence="2">Belongs to the EMP24/GP25L family.</text>
</comment>
<dbReference type="AlphaFoldDB" id="D2VVL8"/>
<dbReference type="eggNOG" id="KOG1692">
    <property type="taxonomic scope" value="Eukaryota"/>
</dbReference>
<organism evidence="10">
    <name type="scientific">Naegleria gruberi</name>
    <name type="common">Amoeba</name>
    <dbReference type="NCBI Taxonomy" id="5762"/>
    <lineage>
        <taxon>Eukaryota</taxon>
        <taxon>Discoba</taxon>
        <taxon>Heterolobosea</taxon>
        <taxon>Tetramitia</taxon>
        <taxon>Eutetramitia</taxon>
        <taxon>Vahlkampfiidae</taxon>
        <taxon>Naegleria</taxon>
    </lineage>
</organism>